<evidence type="ECO:0000256" key="1">
    <source>
        <dbReference type="ARBA" id="ARBA00011046"/>
    </source>
</evidence>
<organism evidence="5 6">
    <name type="scientific">Chitinophaga costaii</name>
    <dbReference type="NCBI Taxonomy" id="1335309"/>
    <lineage>
        <taxon>Bacteria</taxon>
        <taxon>Pseudomonadati</taxon>
        <taxon>Bacteroidota</taxon>
        <taxon>Chitinophagia</taxon>
        <taxon>Chitinophagales</taxon>
        <taxon>Chitinophagaceae</taxon>
        <taxon>Chitinophaga</taxon>
    </lineage>
</organism>
<sequence>MSNHKNIKPTESELEILAILWEKGPATVRDIHEVLEQRKDAGYTTTLKLMQIMLEKGLVDRDTSNKTHVYRATVSQKDTQQQLLSKMIDTVFNGSASQLVLQALGNRHSSAAELDAIKAYLDEMEKKSK</sequence>
<keyword evidence="4" id="KW-0804">Transcription</keyword>
<dbReference type="Pfam" id="PF03965">
    <property type="entry name" value="Penicillinase_R"/>
    <property type="match status" value="1"/>
</dbReference>
<dbReference type="GO" id="GO:0045892">
    <property type="term" value="P:negative regulation of DNA-templated transcription"/>
    <property type="evidence" value="ECO:0007669"/>
    <property type="project" value="InterPro"/>
</dbReference>
<dbReference type="Proteomes" id="UP000242818">
    <property type="component" value="Unassembled WGS sequence"/>
</dbReference>
<gene>
    <name evidence="5" type="ORF">GA0116948_10788</name>
</gene>
<name>A0A1C4E4R8_9BACT</name>
<keyword evidence="2" id="KW-0805">Transcription regulation</keyword>
<reference evidence="5 6" key="1">
    <citation type="submission" date="2016-08" db="EMBL/GenBank/DDBJ databases">
        <authorList>
            <person name="Seilhamer J.J."/>
        </authorList>
    </citation>
    <scope>NUCLEOTIDE SEQUENCE [LARGE SCALE GENOMIC DNA]</scope>
    <source>
        <strain evidence="5 6">A37T2</strain>
    </source>
</reference>
<dbReference type="PIRSF" id="PIRSF019455">
    <property type="entry name" value="CopR_AtkY"/>
    <property type="match status" value="1"/>
</dbReference>
<evidence type="ECO:0000256" key="2">
    <source>
        <dbReference type="ARBA" id="ARBA00023015"/>
    </source>
</evidence>
<protein>
    <submittedName>
        <fullName evidence="5">Predicted transcriptional regulator</fullName>
    </submittedName>
</protein>
<evidence type="ECO:0000313" key="5">
    <source>
        <dbReference type="EMBL" id="SCC38608.1"/>
    </source>
</evidence>
<keyword evidence="3" id="KW-0238">DNA-binding</keyword>
<dbReference type="InterPro" id="IPR036390">
    <property type="entry name" value="WH_DNA-bd_sf"/>
</dbReference>
<dbReference type="Gene3D" id="1.10.4040.10">
    <property type="entry name" value="Penicillinase repressor domain"/>
    <property type="match status" value="1"/>
</dbReference>
<dbReference type="AlphaFoldDB" id="A0A1C4E4R8"/>
<dbReference type="InterPro" id="IPR036388">
    <property type="entry name" value="WH-like_DNA-bd_sf"/>
</dbReference>
<comment type="similarity">
    <text evidence="1">Belongs to the BlaI transcriptional regulatory family.</text>
</comment>
<dbReference type="RefSeq" id="WP_089712313.1">
    <property type="nucleotide sequence ID" value="NZ_FMAR01000007.1"/>
</dbReference>
<evidence type="ECO:0000256" key="3">
    <source>
        <dbReference type="ARBA" id="ARBA00023125"/>
    </source>
</evidence>
<proteinExistence type="inferred from homology"/>
<dbReference type="InterPro" id="IPR005650">
    <property type="entry name" value="BlaI_family"/>
</dbReference>
<dbReference type="OrthoDB" id="279010at2"/>
<dbReference type="GO" id="GO:0003677">
    <property type="term" value="F:DNA binding"/>
    <property type="evidence" value="ECO:0007669"/>
    <property type="project" value="UniProtKB-KW"/>
</dbReference>
<accession>A0A1C4E4R8</accession>
<keyword evidence="6" id="KW-1185">Reference proteome</keyword>
<dbReference type="STRING" id="1335309.GA0116948_10788"/>
<dbReference type="SUPFAM" id="SSF46785">
    <property type="entry name" value="Winged helix' DNA-binding domain"/>
    <property type="match status" value="1"/>
</dbReference>
<dbReference type="Gene3D" id="1.10.10.10">
    <property type="entry name" value="Winged helix-like DNA-binding domain superfamily/Winged helix DNA-binding domain"/>
    <property type="match status" value="1"/>
</dbReference>
<evidence type="ECO:0000313" key="6">
    <source>
        <dbReference type="Proteomes" id="UP000242818"/>
    </source>
</evidence>
<dbReference type="EMBL" id="FMAR01000007">
    <property type="protein sequence ID" value="SCC38608.1"/>
    <property type="molecule type" value="Genomic_DNA"/>
</dbReference>
<evidence type="ECO:0000256" key="4">
    <source>
        <dbReference type="ARBA" id="ARBA00023163"/>
    </source>
</evidence>